<feature type="compositionally biased region" description="Basic and acidic residues" evidence="1">
    <location>
        <begin position="144"/>
        <end position="154"/>
    </location>
</feature>
<comment type="caution">
    <text evidence="2">The sequence shown here is derived from an EMBL/GenBank/DDBJ whole genome shotgun (WGS) entry which is preliminary data.</text>
</comment>
<protein>
    <submittedName>
        <fullName evidence="2">Uncharacterized protein</fullName>
    </submittedName>
</protein>
<feature type="region of interest" description="Disordered" evidence="1">
    <location>
        <begin position="144"/>
        <end position="190"/>
    </location>
</feature>
<gene>
    <name evidence="2" type="ORF">C0Q70_12456</name>
</gene>
<accession>A0A2T7P1K9</accession>
<dbReference type="AlphaFoldDB" id="A0A2T7P1K9"/>
<organism evidence="2 3">
    <name type="scientific">Pomacea canaliculata</name>
    <name type="common">Golden apple snail</name>
    <dbReference type="NCBI Taxonomy" id="400727"/>
    <lineage>
        <taxon>Eukaryota</taxon>
        <taxon>Metazoa</taxon>
        <taxon>Spiralia</taxon>
        <taxon>Lophotrochozoa</taxon>
        <taxon>Mollusca</taxon>
        <taxon>Gastropoda</taxon>
        <taxon>Caenogastropoda</taxon>
        <taxon>Architaenioglossa</taxon>
        <taxon>Ampullarioidea</taxon>
        <taxon>Ampullariidae</taxon>
        <taxon>Pomacea</taxon>
    </lineage>
</organism>
<evidence type="ECO:0000256" key="1">
    <source>
        <dbReference type="SAM" id="MobiDB-lite"/>
    </source>
</evidence>
<keyword evidence="3" id="KW-1185">Reference proteome</keyword>
<dbReference type="Proteomes" id="UP000245119">
    <property type="component" value="Linkage Group LG7"/>
</dbReference>
<proteinExistence type="predicted"/>
<reference evidence="2 3" key="1">
    <citation type="submission" date="2018-04" db="EMBL/GenBank/DDBJ databases">
        <title>The genome of golden apple snail Pomacea canaliculata provides insight into stress tolerance and invasive adaptation.</title>
        <authorList>
            <person name="Liu C."/>
            <person name="Liu B."/>
            <person name="Ren Y."/>
            <person name="Zhang Y."/>
            <person name="Wang H."/>
            <person name="Li S."/>
            <person name="Jiang F."/>
            <person name="Yin L."/>
            <person name="Zhang G."/>
            <person name="Qian W."/>
            <person name="Fan W."/>
        </authorList>
    </citation>
    <scope>NUCLEOTIDE SEQUENCE [LARGE SCALE GENOMIC DNA]</scope>
    <source>
        <strain evidence="2">SZHN2017</strain>
        <tissue evidence="2">Muscle</tissue>
    </source>
</reference>
<sequence>MSSFHKLFHLLHCSKAPFIALGKMQLIFFFIIPLHLVAPGSMETEYDSSKTTILNCIFPENTTRTDFAVYLYNENGKTDLLVDCAWVEDKLACIEREGFKCRLPVPNTAEIEVPKTYVTRPSKIGYTLSGHDPSKVKICHFVDSESDGQKESKNKQQQNNIKENNYDQKESDAKSPSLESTKNNSRDDNLSQSTVKDYVVIFSTEKSSLPVDDEEKAPLNIQSEKNDNILKHALRELYMLRTLSVMACLLYVLLQRAPLAGNRKNEQDNHDDDGYTPQNSADNRGKTLSKKSIGICKLNPGKVNGLQVNGQEANETYTIGENTKVNVSCSVVNGTPPDTVRLLDKRGQQYNSTILPEGLVTMVGEGKEQKERRLASASCKAGSEQNQLQTPVGKNSDGLVYGELDFSDKITSDVIIGTVPETQYSNILFTANADTSQ</sequence>
<feature type="compositionally biased region" description="Basic and acidic residues" evidence="1">
    <location>
        <begin position="164"/>
        <end position="173"/>
    </location>
</feature>
<evidence type="ECO:0000313" key="2">
    <source>
        <dbReference type="EMBL" id="PVD27301.1"/>
    </source>
</evidence>
<feature type="region of interest" description="Disordered" evidence="1">
    <location>
        <begin position="262"/>
        <end position="286"/>
    </location>
</feature>
<name>A0A2T7P1K9_POMCA</name>
<dbReference type="EMBL" id="PZQS01000007">
    <property type="protein sequence ID" value="PVD27301.1"/>
    <property type="molecule type" value="Genomic_DNA"/>
</dbReference>
<evidence type="ECO:0000313" key="3">
    <source>
        <dbReference type="Proteomes" id="UP000245119"/>
    </source>
</evidence>